<dbReference type="EMBL" id="CP027753">
    <property type="protein sequence ID" value="AZE46532.1"/>
    <property type="molecule type" value="Genomic_DNA"/>
</dbReference>
<sequence length="61" mass="7002">MRAGGESRPRRLRYRILSFDYLKTYKVNHLKISQAFIDNVICDPATAITQRAIINLHVGLS</sequence>
<evidence type="ECO:0000313" key="2">
    <source>
        <dbReference type="Proteomes" id="UP000268048"/>
    </source>
</evidence>
<dbReference type="AlphaFoldDB" id="A0A3G7TJH9"/>
<dbReference type="SUPFAM" id="SSF141868">
    <property type="entry name" value="EAL domain-like"/>
    <property type="match status" value="1"/>
</dbReference>
<name>A0A3G7TJH9_9PSED</name>
<proteinExistence type="predicted"/>
<gene>
    <name evidence="1" type="ORF">C4K04_0837</name>
</gene>
<evidence type="ECO:0000313" key="1">
    <source>
        <dbReference type="EMBL" id="AZE46532.1"/>
    </source>
</evidence>
<protein>
    <submittedName>
        <fullName evidence="1">Diguanylate cyclase/phosphodiesterase</fullName>
    </submittedName>
</protein>
<organism evidence="1 2">
    <name type="scientific">Pseudomonas chlororaphis</name>
    <dbReference type="NCBI Taxonomy" id="587753"/>
    <lineage>
        <taxon>Bacteria</taxon>
        <taxon>Pseudomonadati</taxon>
        <taxon>Pseudomonadota</taxon>
        <taxon>Gammaproteobacteria</taxon>
        <taxon>Pseudomonadales</taxon>
        <taxon>Pseudomonadaceae</taxon>
        <taxon>Pseudomonas</taxon>
    </lineage>
</organism>
<accession>A0A3G7TJH9</accession>
<dbReference type="InterPro" id="IPR035919">
    <property type="entry name" value="EAL_sf"/>
</dbReference>
<reference evidence="1 2" key="1">
    <citation type="submission" date="2018-03" db="EMBL/GenBank/DDBJ databases">
        <title>Diversity of phytobeneficial traits revealed by whole-genome analysis of worldwide-isolated phenazine-producing Pseudomonas spp.</title>
        <authorList>
            <person name="Biessy A."/>
            <person name="Novinscak A."/>
            <person name="Blom J."/>
            <person name="Leger G."/>
            <person name="Thomashow L.S."/>
            <person name="Cazorla F.M."/>
            <person name="Josic D."/>
            <person name="Filion M."/>
        </authorList>
    </citation>
    <scope>NUCLEOTIDE SEQUENCE [LARGE SCALE GENOMIC DNA]</scope>
    <source>
        <strain evidence="1 2">B25</strain>
    </source>
</reference>
<dbReference type="Proteomes" id="UP000268048">
    <property type="component" value="Chromosome"/>
</dbReference>